<protein>
    <recommendedName>
        <fullName evidence="4">O-antigen ligase family protein</fullName>
    </recommendedName>
</protein>
<gene>
    <name evidence="2" type="ORF">H9L14_12050</name>
</gene>
<keyword evidence="3" id="KW-1185">Reference proteome</keyword>
<sequence length="368" mass="39675">MIGLALFQTVLAAFACAVVASSLGVVSKKAYLILGITLSAASSLPMFTAFALPDVFAGIVAACQIVLFTGLERLSRGVRFALAAIASLAVAVHASIVPLALWLCIAGTGVALWRRKSELRPAMRLAWLWAPLLAGGIITVGAGFVAFGETSVVAKHYPHALARSVSDGPARWYLEKECRTPRYAVCEVFGTKIPTTVGGFLFNDTGLDGRATPEQMDRIRAEESEIVFRAALAYPGTELGNLAQHVVKQSVWFWVRPARYGDQVRPDSSGNPDFVEMANIPSATIYALNVAIYAVIALCTVWIGINARRLTQSQLTAISLIISVLAVNAAFCVLASGLSDRYQARLAWIFPLFVLSYVLSRHDKERSL</sequence>
<dbReference type="Proteomes" id="UP000516105">
    <property type="component" value="Chromosome"/>
</dbReference>
<accession>A0ABX6T6B4</accession>
<evidence type="ECO:0000256" key="1">
    <source>
        <dbReference type="SAM" id="Phobius"/>
    </source>
</evidence>
<organism evidence="2 3">
    <name type="scientific">Sphingomonas sediminicola</name>
    <dbReference type="NCBI Taxonomy" id="386874"/>
    <lineage>
        <taxon>Bacteria</taxon>
        <taxon>Pseudomonadati</taxon>
        <taxon>Pseudomonadota</taxon>
        <taxon>Alphaproteobacteria</taxon>
        <taxon>Sphingomonadales</taxon>
        <taxon>Sphingomonadaceae</taxon>
        <taxon>Sphingomonas</taxon>
    </lineage>
</organism>
<feature type="transmembrane region" description="Helical" evidence="1">
    <location>
        <begin position="125"/>
        <end position="147"/>
    </location>
</feature>
<name>A0ABX6T6B4_9SPHN</name>
<keyword evidence="1" id="KW-1133">Transmembrane helix</keyword>
<feature type="transmembrane region" description="Helical" evidence="1">
    <location>
        <begin position="317"/>
        <end position="336"/>
    </location>
</feature>
<keyword evidence="1" id="KW-0472">Membrane</keyword>
<proteinExistence type="predicted"/>
<feature type="transmembrane region" description="Helical" evidence="1">
    <location>
        <begin position="55"/>
        <end position="74"/>
    </location>
</feature>
<evidence type="ECO:0008006" key="4">
    <source>
        <dbReference type="Google" id="ProtNLM"/>
    </source>
</evidence>
<reference evidence="2 3" key="1">
    <citation type="submission" date="2020-08" db="EMBL/GenBank/DDBJ databases">
        <title>Genome sequence of Sphingomonas sediminicola KACC 15039T.</title>
        <authorList>
            <person name="Hyun D.-W."/>
            <person name="Bae J.-W."/>
        </authorList>
    </citation>
    <scope>NUCLEOTIDE SEQUENCE [LARGE SCALE GENOMIC DNA]</scope>
    <source>
        <strain evidence="2 3">KACC 15039</strain>
    </source>
</reference>
<keyword evidence="1" id="KW-0812">Transmembrane</keyword>
<evidence type="ECO:0000313" key="2">
    <source>
        <dbReference type="EMBL" id="QNP45325.1"/>
    </source>
</evidence>
<dbReference type="RefSeq" id="WP_187708281.1">
    <property type="nucleotide sequence ID" value="NZ_CP060782.1"/>
</dbReference>
<feature type="transmembrane region" description="Helical" evidence="1">
    <location>
        <begin position="342"/>
        <end position="360"/>
    </location>
</feature>
<feature type="transmembrane region" description="Helical" evidence="1">
    <location>
        <begin position="283"/>
        <end position="305"/>
    </location>
</feature>
<evidence type="ECO:0000313" key="3">
    <source>
        <dbReference type="Proteomes" id="UP000516105"/>
    </source>
</evidence>
<dbReference type="EMBL" id="CP060782">
    <property type="protein sequence ID" value="QNP45325.1"/>
    <property type="molecule type" value="Genomic_DNA"/>
</dbReference>
<feature type="transmembrane region" description="Helical" evidence="1">
    <location>
        <begin position="80"/>
        <end position="113"/>
    </location>
</feature>